<evidence type="ECO:0000313" key="5">
    <source>
        <dbReference type="EMBL" id="QJA99839.1"/>
    </source>
</evidence>
<gene>
    <name evidence="5" type="ORF">MM171A00824_0004</name>
    <name evidence="6" type="ORF">MM171B00494_0022</name>
    <name evidence="4" type="ORF">MM415A01449_0005</name>
    <name evidence="3" type="ORF">MM415B00750_0018</name>
    <name evidence="2" type="ORF">TM448A02071_0006</name>
</gene>
<dbReference type="InterPro" id="IPR006528">
    <property type="entry name" value="Phage_head_morphogenesis_dom"/>
</dbReference>
<dbReference type="EMBL" id="MT143670">
    <property type="protein sequence ID" value="QJA99839.1"/>
    <property type="molecule type" value="Genomic_DNA"/>
</dbReference>
<evidence type="ECO:0000313" key="2">
    <source>
        <dbReference type="EMBL" id="QJA51333.1"/>
    </source>
</evidence>
<dbReference type="Pfam" id="PF04233">
    <property type="entry name" value="Phage_Mu_F"/>
    <property type="match status" value="1"/>
</dbReference>
<dbReference type="Pfam" id="PF04860">
    <property type="entry name" value="Phage_portal"/>
    <property type="match status" value="1"/>
</dbReference>
<dbReference type="EMBL" id="MT142241">
    <property type="protein sequence ID" value="QJA76748.1"/>
    <property type="molecule type" value="Genomic_DNA"/>
</dbReference>
<evidence type="ECO:0000313" key="4">
    <source>
        <dbReference type="EMBL" id="QJA76748.1"/>
    </source>
</evidence>
<evidence type="ECO:0000313" key="6">
    <source>
        <dbReference type="EMBL" id="QJB04086.1"/>
    </source>
</evidence>
<dbReference type="EMBL" id="MT141476">
    <property type="protein sequence ID" value="QJA62614.1"/>
    <property type="molecule type" value="Genomic_DNA"/>
</dbReference>
<feature type="domain" description="Phage head morphogenesis" evidence="1">
    <location>
        <begin position="539"/>
        <end position="655"/>
    </location>
</feature>
<proteinExistence type="predicted"/>
<evidence type="ECO:0000259" key="1">
    <source>
        <dbReference type="Pfam" id="PF04233"/>
    </source>
</evidence>
<dbReference type="InterPro" id="IPR006944">
    <property type="entry name" value="Phage/GTA_portal"/>
</dbReference>
<dbReference type="EMBL" id="MT143871">
    <property type="protein sequence ID" value="QJB04086.1"/>
    <property type="molecule type" value="Genomic_DNA"/>
</dbReference>
<dbReference type="AlphaFoldDB" id="A0A6H1ZTS8"/>
<name>A0A6H1ZTS8_9ZZZZ</name>
<protein>
    <submittedName>
        <fullName evidence="2">Putative portal protein</fullName>
    </submittedName>
</protein>
<evidence type="ECO:0000313" key="3">
    <source>
        <dbReference type="EMBL" id="QJA62614.1"/>
    </source>
</evidence>
<reference evidence="2" key="1">
    <citation type="submission" date="2020-03" db="EMBL/GenBank/DDBJ databases">
        <title>The deep terrestrial virosphere.</title>
        <authorList>
            <person name="Holmfeldt K."/>
            <person name="Nilsson E."/>
            <person name="Simone D."/>
            <person name="Lopez-Fernandez M."/>
            <person name="Wu X."/>
            <person name="de Brujin I."/>
            <person name="Lundin D."/>
            <person name="Andersson A."/>
            <person name="Bertilsson S."/>
            <person name="Dopson M."/>
        </authorList>
    </citation>
    <scope>NUCLEOTIDE SEQUENCE</scope>
    <source>
        <strain evidence="5">MM171A00824</strain>
        <strain evidence="6">MM171B00494</strain>
        <strain evidence="4">MM415A01449</strain>
        <strain evidence="3">MM415B00750</strain>
        <strain evidence="2">TM448A02071</strain>
    </source>
</reference>
<dbReference type="EMBL" id="MT144254">
    <property type="protein sequence ID" value="QJA51333.1"/>
    <property type="molecule type" value="Genomic_DNA"/>
</dbReference>
<organism evidence="2">
    <name type="scientific">viral metagenome</name>
    <dbReference type="NCBI Taxonomy" id="1070528"/>
    <lineage>
        <taxon>unclassified sequences</taxon>
        <taxon>metagenomes</taxon>
        <taxon>organismal metagenomes</taxon>
    </lineage>
</organism>
<sequence>MNFIDKFIAKRFINIMKSYSDAGSLTNYDRSFFDFMGALKAGSKDDYSGAIFNAMEVHGFYFSKAKFRLYTKHGDEAQELINHPFTTMFIKPNSQKTWWETAYKIPIYWGLWGVNYFHVKRNILTNIPFAYQQLPPALIEKEYDKTTGVLSKYTYNDGVNKIPLKIEDMIEIKYPNPYSENEGFPIIESIADQKTVNKLQMHYMKKFFENGGFMGLVFTTKQEMRKINFDRTLLMLEEKFKGKDKAYKEVGLFDSGLQPVKASYSIKDMDITESRKLTKDDIYEAWKVHKIHIGSAGAANRAESEAAVYQFTSGVIDPLLSFIDNSFSLFAQKEWGDDSLYVIHDSLAPKDIEGQLGFYEKMSKLGALTINEIREEQGYNKFDYELADKPIINVGGSIVRIDTGKQIGVEDTQQEIINNEVKNLIQKDAVEDWRILKWKQFNSRHGFALRRFEKTLDRYFGDQERRILEAVLNNYIVEQAFNLEDENMILYQFLEIDIWDIMRDGHKFGSFQFDSRIDFSKDILRPEFDKITNTTLKINETTFSSIKGLTTESQLQKAYREIKENRLGNIAVTTTTGAFNAGLLRAMKDAGLTKKTWLSMRDTKVRDYHKLMDGVTVPLDEPFEVEARGLKSLGLYPGDPVLGAVNNARCRCTIIGE</sequence>
<accession>A0A6H1ZTS8</accession>